<organism evidence="1">
    <name type="scientific">Sesamum latifolium</name>
    <dbReference type="NCBI Taxonomy" id="2727402"/>
    <lineage>
        <taxon>Eukaryota</taxon>
        <taxon>Viridiplantae</taxon>
        <taxon>Streptophyta</taxon>
        <taxon>Embryophyta</taxon>
        <taxon>Tracheophyta</taxon>
        <taxon>Spermatophyta</taxon>
        <taxon>Magnoliopsida</taxon>
        <taxon>eudicotyledons</taxon>
        <taxon>Gunneridae</taxon>
        <taxon>Pentapetalae</taxon>
        <taxon>asterids</taxon>
        <taxon>lamiids</taxon>
        <taxon>Lamiales</taxon>
        <taxon>Pedaliaceae</taxon>
        <taxon>Sesamum</taxon>
    </lineage>
</organism>
<reference evidence="1" key="2">
    <citation type="journal article" date="2024" name="Plant">
        <title>Genomic evolution and insights into agronomic trait innovations of Sesamum species.</title>
        <authorList>
            <person name="Miao H."/>
            <person name="Wang L."/>
            <person name="Qu L."/>
            <person name="Liu H."/>
            <person name="Sun Y."/>
            <person name="Le M."/>
            <person name="Wang Q."/>
            <person name="Wei S."/>
            <person name="Zheng Y."/>
            <person name="Lin W."/>
            <person name="Duan Y."/>
            <person name="Cao H."/>
            <person name="Xiong S."/>
            <person name="Wang X."/>
            <person name="Wei L."/>
            <person name="Li C."/>
            <person name="Ma Q."/>
            <person name="Ju M."/>
            <person name="Zhao R."/>
            <person name="Li G."/>
            <person name="Mu C."/>
            <person name="Tian Q."/>
            <person name="Mei H."/>
            <person name="Zhang T."/>
            <person name="Gao T."/>
            <person name="Zhang H."/>
        </authorList>
    </citation>
    <scope>NUCLEOTIDE SEQUENCE</scope>
    <source>
        <strain evidence="1">KEN1</strain>
    </source>
</reference>
<protein>
    <submittedName>
        <fullName evidence="1">Uncharacterized protein</fullName>
    </submittedName>
</protein>
<proteinExistence type="predicted"/>
<sequence length="118" mass="13173">MIDENPVVRSFRMARRTLAPLMPRHDIVPMEETPLMEVEGKEDAIPCAPSNPSPMHGAALVEAAPCGSPRALVLESAGKGEAPPNPNPRKEALLDCEVTMMCRRRSWMDFHRRIKRVC</sequence>
<evidence type="ECO:0000313" key="1">
    <source>
        <dbReference type="EMBL" id="KAL0453995.1"/>
    </source>
</evidence>
<dbReference type="EMBL" id="JACGWN010000004">
    <property type="protein sequence ID" value="KAL0453995.1"/>
    <property type="molecule type" value="Genomic_DNA"/>
</dbReference>
<gene>
    <name evidence="1" type="ORF">Slati_1377600</name>
</gene>
<dbReference type="AlphaFoldDB" id="A0AAW2XJX5"/>
<reference evidence="1" key="1">
    <citation type="submission" date="2020-06" db="EMBL/GenBank/DDBJ databases">
        <authorList>
            <person name="Li T."/>
            <person name="Hu X."/>
            <person name="Zhang T."/>
            <person name="Song X."/>
            <person name="Zhang H."/>
            <person name="Dai N."/>
            <person name="Sheng W."/>
            <person name="Hou X."/>
            <person name="Wei L."/>
        </authorList>
    </citation>
    <scope>NUCLEOTIDE SEQUENCE</scope>
    <source>
        <strain evidence="1">KEN1</strain>
        <tissue evidence="1">Leaf</tissue>
    </source>
</reference>
<accession>A0AAW2XJX5</accession>
<comment type="caution">
    <text evidence="1">The sequence shown here is derived from an EMBL/GenBank/DDBJ whole genome shotgun (WGS) entry which is preliminary data.</text>
</comment>
<name>A0AAW2XJX5_9LAMI</name>